<keyword evidence="2" id="KW-1185">Reference proteome</keyword>
<dbReference type="AlphaFoldDB" id="A0A1C4VA96"/>
<accession>A0A1C4VA96</accession>
<dbReference type="Pfam" id="PF06013">
    <property type="entry name" value="WXG100"/>
    <property type="match status" value="1"/>
</dbReference>
<dbReference type="RefSeq" id="WP_074472999.1">
    <property type="nucleotide sequence ID" value="NZ_CBDRIN010000037.1"/>
</dbReference>
<dbReference type="SUPFAM" id="SSF140453">
    <property type="entry name" value="EsxAB dimer-like"/>
    <property type="match status" value="1"/>
</dbReference>
<name>A0A1C4VA96_9ACTN</name>
<evidence type="ECO:0000313" key="2">
    <source>
        <dbReference type="Proteomes" id="UP000183585"/>
    </source>
</evidence>
<sequence length="97" mass="10618">MPDFAVNSDETAQTSAALLNDFTQLQDKLVEVRGKVQNLLAQGYRTPAAQQKFQPFFDEFAKGFDQVNQGLQGIGNYVRSVGEAFASTDQDLGSRLG</sequence>
<dbReference type="Proteomes" id="UP000183585">
    <property type="component" value="Unassembled WGS sequence"/>
</dbReference>
<evidence type="ECO:0000313" key="1">
    <source>
        <dbReference type="EMBL" id="SCE80897.1"/>
    </source>
</evidence>
<gene>
    <name evidence="1" type="ORF">GA0070563_102146</name>
</gene>
<dbReference type="InterPro" id="IPR010310">
    <property type="entry name" value="T7SS_ESAT-6-like"/>
</dbReference>
<protein>
    <submittedName>
        <fullName evidence="1">WXG100 family type VII secretion target</fullName>
    </submittedName>
</protein>
<organism evidence="1 2">
    <name type="scientific">Micromonospora carbonacea</name>
    <dbReference type="NCBI Taxonomy" id="47853"/>
    <lineage>
        <taxon>Bacteria</taxon>
        <taxon>Bacillati</taxon>
        <taxon>Actinomycetota</taxon>
        <taxon>Actinomycetes</taxon>
        <taxon>Micromonosporales</taxon>
        <taxon>Micromonosporaceae</taxon>
        <taxon>Micromonospora</taxon>
    </lineage>
</organism>
<reference evidence="2" key="1">
    <citation type="submission" date="2016-06" db="EMBL/GenBank/DDBJ databases">
        <authorList>
            <person name="Varghese N."/>
            <person name="Submissions Spin"/>
        </authorList>
    </citation>
    <scope>NUCLEOTIDE SEQUENCE [LARGE SCALE GENOMIC DNA]</scope>
    <source>
        <strain evidence="2">DSM 43168</strain>
    </source>
</reference>
<dbReference type="InterPro" id="IPR036689">
    <property type="entry name" value="ESAT-6-like_sf"/>
</dbReference>
<dbReference type="Gene3D" id="1.10.287.1060">
    <property type="entry name" value="ESAT-6-like"/>
    <property type="match status" value="1"/>
</dbReference>
<dbReference type="EMBL" id="FMCT01000002">
    <property type="protein sequence ID" value="SCE80897.1"/>
    <property type="molecule type" value="Genomic_DNA"/>
</dbReference>
<proteinExistence type="predicted"/>